<evidence type="ECO:0000256" key="3">
    <source>
        <dbReference type="ARBA" id="ARBA00022989"/>
    </source>
</evidence>
<name>A0A381XEY5_9ZZZZ</name>
<feature type="transmembrane region" description="Helical" evidence="7">
    <location>
        <begin position="388"/>
        <end position="406"/>
    </location>
</feature>
<dbReference type="GO" id="GO:0006643">
    <property type="term" value="P:membrane lipid metabolic process"/>
    <property type="evidence" value="ECO:0007669"/>
    <property type="project" value="TreeGrafter"/>
</dbReference>
<evidence type="ECO:0000256" key="7">
    <source>
        <dbReference type="SAM" id="Phobius"/>
    </source>
</evidence>
<evidence type="ECO:0000256" key="5">
    <source>
        <dbReference type="ARBA" id="ARBA00023098"/>
    </source>
</evidence>
<feature type="transmembrane region" description="Helical" evidence="7">
    <location>
        <begin position="304"/>
        <end position="327"/>
    </location>
</feature>
<feature type="transmembrane region" description="Helical" evidence="7">
    <location>
        <begin position="166"/>
        <end position="184"/>
    </location>
</feature>
<protein>
    <recommendedName>
        <fullName evidence="8">Fatty acid hydroxylase domain-containing protein</fullName>
    </recommendedName>
</protein>
<reference evidence="9" key="1">
    <citation type="submission" date="2018-05" db="EMBL/GenBank/DDBJ databases">
        <authorList>
            <person name="Lanie J.A."/>
            <person name="Ng W.-L."/>
            <person name="Kazmierczak K.M."/>
            <person name="Andrzejewski T.M."/>
            <person name="Davidsen T.M."/>
            <person name="Wayne K.J."/>
            <person name="Tettelin H."/>
            <person name="Glass J.I."/>
            <person name="Rusch D."/>
            <person name="Podicherti R."/>
            <person name="Tsui H.-C.T."/>
            <person name="Winkler M.E."/>
        </authorList>
    </citation>
    <scope>NUCLEOTIDE SEQUENCE</scope>
</reference>
<dbReference type="InterPro" id="IPR006694">
    <property type="entry name" value="Fatty_acid_hydroxylase"/>
</dbReference>
<dbReference type="PANTHER" id="PTHR21624">
    <property type="entry name" value="STEROL DESATURASE-RELATED PROTEIN"/>
    <property type="match status" value="1"/>
</dbReference>
<evidence type="ECO:0000313" key="9">
    <source>
        <dbReference type="EMBL" id="SVA63102.1"/>
    </source>
</evidence>
<feature type="domain" description="Fatty acid hydroxylase" evidence="8">
    <location>
        <begin position="83"/>
        <end position="217"/>
    </location>
</feature>
<keyword evidence="4" id="KW-0560">Oxidoreductase</keyword>
<evidence type="ECO:0000256" key="2">
    <source>
        <dbReference type="ARBA" id="ARBA00022692"/>
    </source>
</evidence>
<dbReference type="AlphaFoldDB" id="A0A381XEY5"/>
<evidence type="ECO:0000256" key="1">
    <source>
        <dbReference type="ARBA" id="ARBA00004127"/>
    </source>
</evidence>
<comment type="subcellular location">
    <subcellularLocation>
        <location evidence="1">Endomembrane system</location>
        <topology evidence="1">Multi-pass membrane protein</topology>
    </subcellularLocation>
</comment>
<proteinExistence type="predicted"/>
<keyword evidence="5" id="KW-0443">Lipid metabolism</keyword>
<feature type="transmembrane region" description="Helical" evidence="7">
    <location>
        <begin position="358"/>
        <end position="376"/>
    </location>
</feature>
<feature type="transmembrane region" description="Helical" evidence="7">
    <location>
        <begin position="333"/>
        <end position="351"/>
    </location>
</feature>
<feature type="transmembrane region" description="Helical" evidence="7">
    <location>
        <begin position="79"/>
        <end position="97"/>
    </location>
</feature>
<dbReference type="GO" id="GO:0008610">
    <property type="term" value="P:lipid biosynthetic process"/>
    <property type="evidence" value="ECO:0007669"/>
    <property type="project" value="InterPro"/>
</dbReference>
<keyword evidence="2 7" id="KW-0812">Transmembrane</keyword>
<evidence type="ECO:0000256" key="4">
    <source>
        <dbReference type="ARBA" id="ARBA00023002"/>
    </source>
</evidence>
<dbReference type="EMBL" id="UINC01014876">
    <property type="protein sequence ID" value="SVA63102.1"/>
    <property type="molecule type" value="Genomic_DNA"/>
</dbReference>
<dbReference type="GO" id="GO:0005506">
    <property type="term" value="F:iron ion binding"/>
    <property type="evidence" value="ECO:0007669"/>
    <property type="project" value="InterPro"/>
</dbReference>
<sequence>MQFYIKSLFFAIPTFVVLIIFEAIAARLKGVKINRSADVISSLSSGVTNTIRDGAKFSIAIISYSWLVDHMTVYKLEPVWLAVVFAFVVQDFSGYWMHRLNHRVNIFWNRHIIHHSSEDFNLSCALRQSISNTLQFAAIFMIPAALLGIPASIFAILAPLHLFMQFWYHTQLIGKMGILEYIIVTPSHHRVHHAINPEYIDKNYSQILIIWDKLFGTFQPELDDVKPVYGTLKQMKTWNPVIINFKHMWHLLNDAWNTKRVFDKLRIWFMPTGWRPEDVKEKYPLQSITDPKKQKKYNTKNSPFLITWSWIQLAITNILMFHFFLIIPDFSVTMNYLYAGILIVNIFSFTSTLDQRNYAVAAEFVKLFLGFSLLYIQNYNWFGLTGVYVYGLILYFITSFLLTIYFRNERETSTSKPSPAYIA</sequence>
<gene>
    <name evidence="9" type="ORF">METZ01_LOCUS115956</name>
</gene>
<dbReference type="GO" id="GO:0016020">
    <property type="term" value="C:membrane"/>
    <property type="evidence" value="ECO:0007669"/>
    <property type="project" value="GOC"/>
</dbReference>
<keyword evidence="6 7" id="KW-0472">Membrane</keyword>
<keyword evidence="3 7" id="KW-1133">Transmembrane helix</keyword>
<dbReference type="GO" id="GO:0005783">
    <property type="term" value="C:endoplasmic reticulum"/>
    <property type="evidence" value="ECO:0007669"/>
    <property type="project" value="TreeGrafter"/>
</dbReference>
<evidence type="ECO:0000259" key="8">
    <source>
        <dbReference type="Pfam" id="PF04116"/>
    </source>
</evidence>
<evidence type="ECO:0000256" key="6">
    <source>
        <dbReference type="ARBA" id="ARBA00023136"/>
    </source>
</evidence>
<dbReference type="Pfam" id="PF04116">
    <property type="entry name" value="FA_hydroxylase"/>
    <property type="match status" value="1"/>
</dbReference>
<organism evidence="9">
    <name type="scientific">marine metagenome</name>
    <dbReference type="NCBI Taxonomy" id="408172"/>
    <lineage>
        <taxon>unclassified sequences</taxon>
        <taxon>metagenomes</taxon>
        <taxon>ecological metagenomes</taxon>
    </lineage>
</organism>
<dbReference type="GO" id="GO:0050479">
    <property type="term" value="F:glyceryl-ether monooxygenase activity"/>
    <property type="evidence" value="ECO:0007669"/>
    <property type="project" value="TreeGrafter"/>
</dbReference>
<accession>A0A381XEY5</accession>
<feature type="transmembrane region" description="Helical" evidence="7">
    <location>
        <begin position="136"/>
        <end position="160"/>
    </location>
</feature>
<dbReference type="PANTHER" id="PTHR21624:SF1">
    <property type="entry name" value="ALKYLGLYCEROL MONOOXYGENASE"/>
    <property type="match status" value="1"/>
</dbReference>
<dbReference type="InterPro" id="IPR051689">
    <property type="entry name" value="Sterol_desaturase/TMEM195"/>
</dbReference>